<reference evidence="2 3" key="1">
    <citation type="journal article" date="2016" name="Nat. Commun.">
        <title>Thousands of microbial genomes shed light on interconnected biogeochemical processes in an aquifer system.</title>
        <authorList>
            <person name="Anantharaman K."/>
            <person name="Brown C.T."/>
            <person name="Hug L.A."/>
            <person name="Sharon I."/>
            <person name="Castelle C.J."/>
            <person name="Probst A.J."/>
            <person name="Thomas B.C."/>
            <person name="Singh A."/>
            <person name="Wilkins M.J."/>
            <person name="Karaoz U."/>
            <person name="Brodie E.L."/>
            <person name="Williams K.H."/>
            <person name="Hubbard S.S."/>
            <person name="Banfield J.F."/>
        </authorList>
    </citation>
    <scope>NUCLEOTIDE SEQUENCE [LARGE SCALE GENOMIC DNA]</scope>
</reference>
<dbReference type="STRING" id="1817756.A2140_00705"/>
<accession>A0A1F6T538</accession>
<dbReference type="AlphaFoldDB" id="A0A1F6T538"/>
<comment type="caution">
    <text evidence="2">The sequence shown here is derived from an EMBL/GenBank/DDBJ whole genome shotgun (WGS) entry which is preliminary data.</text>
</comment>
<dbReference type="EMBL" id="MFSQ01000058">
    <property type="protein sequence ID" value="OGI40262.1"/>
    <property type="molecule type" value="Genomic_DNA"/>
</dbReference>
<protein>
    <recommendedName>
        <fullName evidence="4">DUF3379 domain-containing protein</fullName>
    </recommendedName>
</protein>
<keyword evidence="1" id="KW-0812">Transmembrane</keyword>
<sequence>MNCLDFRRRLLTSPNAFPPEMIAHRDTCPACAGFADEQNRLERQLSAALRVATPDGMHARILLRQNLVEAHTRRRHLAMAASILLTVGIVGTLAWLTQLPPSIDRAVLEHVREEPDHLKASARLSPREVNTALGPLGVTLTGAPGEIRYAGVCDIRKKPGGHLVIAGRQGPVTVLLLPSEKTSAARRFRDGEWRGLILPANTGSMAIVGHPGEDLDEIARRLAVKTRG</sequence>
<dbReference type="Pfam" id="PF11859">
    <property type="entry name" value="DUF3379"/>
    <property type="match status" value="1"/>
</dbReference>
<evidence type="ECO:0000313" key="3">
    <source>
        <dbReference type="Proteomes" id="UP000178379"/>
    </source>
</evidence>
<evidence type="ECO:0000256" key="1">
    <source>
        <dbReference type="SAM" id="Phobius"/>
    </source>
</evidence>
<organism evidence="2 3">
    <name type="scientific">Candidatus Muproteobacteria bacterium RBG_16_62_13</name>
    <dbReference type="NCBI Taxonomy" id="1817756"/>
    <lineage>
        <taxon>Bacteria</taxon>
        <taxon>Pseudomonadati</taxon>
        <taxon>Pseudomonadota</taxon>
        <taxon>Candidatus Muproteobacteria</taxon>
    </lineage>
</organism>
<keyword evidence="1" id="KW-0472">Membrane</keyword>
<dbReference type="InterPro" id="IPR021806">
    <property type="entry name" value="DUF3379"/>
</dbReference>
<proteinExistence type="predicted"/>
<gene>
    <name evidence="2" type="ORF">A2140_00705</name>
</gene>
<dbReference type="Proteomes" id="UP000178379">
    <property type="component" value="Unassembled WGS sequence"/>
</dbReference>
<evidence type="ECO:0000313" key="2">
    <source>
        <dbReference type="EMBL" id="OGI40262.1"/>
    </source>
</evidence>
<evidence type="ECO:0008006" key="4">
    <source>
        <dbReference type="Google" id="ProtNLM"/>
    </source>
</evidence>
<name>A0A1F6T538_9PROT</name>
<keyword evidence="1" id="KW-1133">Transmembrane helix</keyword>
<feature type="transmembrane region" description="Helical" evidence="1">
    <location>
        <begin position="77"/>
        <end position="96"/>
    </location>
</feature>